<keyword evidence="1" id="KW-0805">Transcription regulation</keyword>
<dbReference type="Proteomes" id="UP000298337">
    <property type="component" value="Unassembled WGS sequence"/>
</dbReference>
<keyword evidence="6" id="KW-1185">Reference proteome</keyword>
<keyword evidence="2" id="KW-0238">DNA-binding</keyword>
<dbReference type="RefSeq" id="WP_135435757.1">
    <property type="nucleotide sequence ID" value="NZ_SRLA01000004.1"/>
</dbReference>
<dbReference type="SUPFAM" id="SSF46894">
    <property type="entry name" value="C-terminal effector domain of the bipartite response regulators"/>
    <property type="match status" value="1"/>
</dbReference>
<accession>A0A4Z0P258</accession>
<evidence type="ECO:0000256" key="3">
    <source>
        <dbReference type="ARBA" id="ARBA00023163"/>
    </source>
</evidence>
<evidence type="ECO:0000313" key="6">
    <source>
        <dbReference type="Proteomes" id="UP000298337"/>
    </source>
</evidence>
<dbReference type="GO" id="GO:0003677">
    <property type="term" value="F:DNA binding"/>
    <property type="evidence" value="ECO:0007669"/>
    <property type="project" value="UniProtKB-KW"/>
</dbReference>
<dbReference type="PANTHER" id="PTHR44688">
    <property type="entry name" value="DNA-BINDING TRANSCRIPTIONAL ACTIVATOR DEVR_DOSR"/>
    <property type="match status" value="1"/>
</dbReference>
<evidence type="ECO:0000256" key="2">
    <source>
        <dbReference type="ARBA" id="ARBA00023125"/>
    </source>
</evidence>
<dbReference type="GO" id="GO:0006355">
    <property type="term" value="P:regulation of DNA-templated transcription"/>
    <property type="evidence" value="ECO:0007669"/>
    <property type="project" value="InterPro"/>
</dbReference>
<name>A0A4Z0P258_9BACT</name>
<protein>
    <submittedName>
        <fullName evidence="5">Response regulator transcription factor</fullName>
    </submittedName>
</protein>
<evidence type="ECO:0000256" key="1">
    <source>
        <dbReference type="ARBA" id="ARBA00023015"/>
    </source>
</evidence>
<gene>
    <name evidence="5" type="ORF">EU556_19255</name>
</gene>
<dbReference type="PROSITE" id="PS00622">
    <property type="entry name" value="HTH_LUXR_1"/>
    <property type="match status" value="1"/>
</dbReference>
<evidence type="ECO:0000313" key="5">
    <source>
        <dbReference type="EMBL" id="TGE05443.1"/>
    </source>
</evidence>
<keyword evidence="3" id="KW-0804">Transcription</keyword>
<proteinExistence type="predicted"/>
<dbReference type="EMBL" id="SRLA01000004">
    <property type="protein sequence ID" value="TGE05443.1"/>
    <property type="molecule type" value="Genomic_DNA"/>
</dbReference>
<dbReference type="PROSITE" id="PS50043">
    <property type="entry name" value="HTH_LUXR_2"/>
    <property type="match status" value="1"/>
</dbReference>
<comment type="caution">
    <text evidence="5">The sequence shown here is derived from an EMBL/GenBank/DDBJ whole genome shotgun (WGS) entry which is preliminary data.</text>
</comment>
<dbReference type="OrthoDB" id="881140at2"/>
<dbReference type="Pfam" id="PF00196">
    <property type="entry name" value="GerE"/>
    <property type="match status" value="1"/>
</dbReference>
<dbReference type="Gene3D" id="3.40.50.2300">
    <property type="match status" value="1"/>
</dbReference>
<evidence type="ECO:0000259" key="4">
    <source>
        <dbReference type="PROSITE" id="PS50043"/>
    </source>
</evidence>
<dbReference type="AlphaFoldDB" id="A0A4Z0P258"/>
<dbReference type="CDD" id="cd06170">
    <property type="entry name" value="LuxR_C_like"/>
    <property type="match status" value="1"/>
</dbReference>
<feature type="domain" description="HTH luxR-type" evidence="4">
    <location>
        <begin position="142"/>
        <end position="207"/>
    </location>
</feature>
<organism evidence="5 6">
    <name type="scientific">Hymenobacter fodinae</name>
    <dbReference type="NCBI Taxonomy" id="2510796"/>
    <lineage>
        <taxon>Bacteria</taxon>
        <taxon>Pseudomonadati</taxon>
        <taxon>Bacteroidota</taxon>
        <taxon>Cytophagia</taxon>
        <taxon>Cytophagales</taxon>
        <taxon>Hymenobacteraceae</taxon>
        <taxon>Hymenobacter</taxon>
    </lineage>
</organism>
<reference evidence="5 6" key="1">
    <citation type="submission" date="2019-04" db="EMBL/GenBank/DDBJ databases">
        <authorList>
            <person name="Feng G."/>
            <person name="Zhang J."/>
            <person name="Zhu H."/>
        </authorList>
    </citation>
    <scope>NUCLEOTIDE SEQUENCE [LARGE SCALE GENOMIC DNA]</scope>
    <source>
        <strain evidence="5 6">92R-1</strain>
    </source>
</reference>
<sequence length="218" mass="23751">MCAFKTEVLIVASPTLHRQGLLAVLHETWPTLPITVLPEATLLPQLVQQQSYAVVVLDCSLLTEPVPAVLKRLQTVRSAQPVLLLTSSRLPPDLRHYLAEAPATCSWLPLQAAPSAVAALFHRLLPDYHPEKAASAAPAPRVRVPATPFSRRELEVLRLVVQDHCNQEIADQLFLSVRTVESHRRALLQKAGAKTLVGLAVQAVQQGWVSSQGLPGTC</sequence>
<dbReference type="PANTHER" id="PTHR44688:SF16">
    <property type="entry name" value="DNA-BINDING TRANSCRIPTIONAL ACTIVATOR DEVR_DOSR"/>
    <property type="match status" value="1"/>
</dbReference>
<dbReference type="InterPro" id="IPR000792">
    <property type="entry name" value="Tscrpt_reg_LuxR_C"/>
</dbReference>
<dbReference type="InterPro" id="IPR016032">
    <property type="entry name" value="Sig_transdc_resp-reg_C-effctor"/>
</dbReference>
<dbReference type="SMART" id="SM00421">
    <property type="entry name" value="HTH_LUXR"/>
    <property type="match status" value="1"/>
</dbReference>
<dbReference type="PRINTS" id="PR00038">
    <property type="entry name" value="HTHLUXR"/>
</dbReference>